<protein>
    <submittedName>
        <fullName evidence="1">Uncharacterized protein</fullName>
    </submittedName>
</protein>
<reference evidence="1 2" key="1">
    <citation type="journal article" date="2017" name="Syst. Appl. Microbiol.">
        <title>Soybeans inoculated with root zone soils of Canadian native legumes harbour diverse and novel Bradyrhizobium spp. that possess agricultural potential.</title>
        <authorList>
            <person name="Bromfield E.S.P."/>
            <person name="Cloutier S."/>
            <person name="Tambong J.T."/>
            <person name="Tran Thi T.V."/>
        </authorList>
    </citation>
    <scope>NUCLEOTIDE SEQUENCE [LARGE SCALE GENOMIC DNA]</scope>
    <source>
        <strain evidence="1 2">39S1MB</strain>
    </source>
</reference>
<dbReference type="AlphaFoldDB" id="A0A2U8Q1B1"/>
<proteinExistence type="predicted"/>
<evidence type="ECO:0000313" key="1">
    <source>
        <dbReference type="EMBL" id="AWM03228.1"/>
    </source>
</evidence>
<accession>A0A2U8Q1B1</accession>
<keyword evidence="2" id="KW-1185">Reference proteome</keyword>
<dbReference type="EMBL" id="CP029426">
    <property type="protein sequence ID" value="AWM03228.1"/>
    <property type="molecule type" value="Genomic_DNA"/>
</dbReference>
<organism evidence="1 2">
    <name type="scientific">Bradyrhizobium amphicarpaeae</name>
    <dbReference type="NCBI Taxonomy" id="1404768"/>
    <lineage>
        <taxon>Bacteria</taxon>
        <taxon>Pseudomonadati</taxon>
        <taxon>Pseudomonadota</taxon>
        <taxon>Alphaproteobacteria</taxon>
        <taxon>Hyphomicrobiales</taxon>
        <taxon>Nitrobacteraceae</taxon>
        <taxon>Bradyrhizobium</taxon>
    </lineage>
</organism>
<gene>
    <name evidence="1" type="ORF">CIT40_26420</name>
</gene>
<sequence length="92" mass="9752">MPVVVNRPVYIPTAPVVKERVVVQQPATVVASTPAPVVAAAPAPVVNNNCNCLVKEYPQAGVVVFRDICTKESATYTNLPQQTSQAVLPPTQ</sequence>
<evidence type="ECO:0000313" key="2">
    <source>
        <dbReference type="Proteomes" id="UP000215884"/>
    </source>
</evidence>
<name>A0A2U8Q1B1_9BRAD</name>
<dbReference type="Proteomes" id="UP000215884">
    <property type="component" value="Chromosome"/>
</dbReference>
<reference evidence="1 2" key="2">
    <citation type="journal article" date="2019" name="Int. J. Syst. Evol. Microbiol.">
        <title>Description and complete genome sequence of Bradyrhizobium amphicarpaeae sp. nov., harbouring photosystem and nitrogen-fixation genes.</title>
        <authorList>
            <person name="Bromfield E.S.P."/>
            <person name="Cloutier S."/>
            <person name="Nguyen H.D.T."/>
        </authorList>
    </citation>
    <scope>NUCLEOTIDE SEQUENCE [LARGE SCALE GENOMIC DNA]</scope>
    <source>
        <strain evidence="1 2">39S1MB</strain>
    </source>
</reference>